<accession>A0A9D3X1Y2</accession>
<feature type="region of interest" description="Disordered" evidence="1">
    <location>
        <begin position="55"/>
        <end position="88"/>
    </location>
</feature>
<protein>
    <submittedName>
        <fullName evidence="3">Uncharacterized protein</fullName>
    </submittedName>
</protein>
<reference evidence="3" key="1">
    <citation type="submission" date="2021-09" db="EMBL/GenBank/DDBJ databases">
        <title>The genome of Mauremys mutica provides insights into the evolution of semi-aquatic lifestyle.</title>
        <authorList>
            <person name="Gong S."/>
            <person name="Gao Y."/>
        </authorList>
    </citation>
    <scope>NUCLEOTIDE SEQUENCE</scope>
    <source>
        <strain evidence="3">MM-2020</strain>
        <tissue evidence="3">Muscle</tissue>
    </source>
</reference>
<evidence type="ECO:0000256" key="1">
    <source>
        <dbReference type="SAM" id="MobiDB-lite"/>
    </source>
</evidence>
<keyword evidence="4" id="KW-1185">Reference proteome</keyword>
<feature type="signal peptide" evidence="2">
    <location>
        <begin position="1"/>
        <end position="34"/>
    </location>
</feature>
<keyword evidence="2" id="KW-0732">Signal</keyword>
<dbReference type="Proteomes" id="UP000827986">
    <property type="component" value="Unassembled WGS sequence"/>
</dbReference>
<evidence type="ECO:0000313" key="3">
    <source>
        <dbReference type="EMBL" id="KAH1171383.1"/>
    </source>
</evidence>
<dbReference type="EMBL" id="JAHDVG010000483">
    <property type="protein sequence ID" value="KAH1171383.1"/>
    <property type="molecule type" value="Genomic_DNA"/>
</dbReference>
<evidence type="ECO:0000256" key="2">
    <source>
        <dbReference type="SAM" id="SignalP"/>
    </source>
</evidence>
<comment type="caution">
    <text evidence="3">The sequence shown here is derived from an EMBL/GenBank/DDBJ whole genome shotgun (WGS) entry which is preliminary data.</text>
</comment>
<organism evidence="3 4">
    <name type="scientific">Mauremys mutica</name>
    <name type="common">yellowpond turtle</name>
    <dbReference type="NCBI Taxonomy" id="74926"/>
    <lineage>
        <taxon>Eukaryota</taxon>
        <taxon>Metazoa</taxon>
        <taxon>Chordata</taxon>
        <taxon>Craniata</taxon>
        <taxon>Vertebrata</taxon>
        <taxon>Euteleostomi</taxon>
        <taxon>Archelosauria</taxon>
        <taxon>Testudinata</taxon>
        <taxon>Testudines</taxon>
        <taxon>Cryptodira</taxon>
        <taxon>Durocryptodira</taxon>
        <taxon>Testudinoidea</taxon>
        <taxon>Geoemydidae</taxon>
        <taxon>Geoemydinae</taxon>
        <taxon>Mauremys</taxon>
    </lineage>
</organism>
<evidence type="ECO:0000313" key="4">
    <source>
        <dbReference type="Proteomes" id="UP000827986"/>
    </source>
</evidence>
<sequence>MVPPRGSWPWCGCRSLSGSLCLPVLLPRPPRVSAALCPGQKGIGEQCSDAIHQHASVAAHGQADGLDNGKEAEDIEGSPGVQDQPVTLAPPGYLVEVAQDDGGVKNNAHHCVSASSAWEPGSFFHTGSVVNDEGQARHGCKSTPPR</sequence>
<proteinExistence type="predicted"/>
<name>A0A9D3X1Y2_9SAUR</name>
<gene>
    <name evidence="3" type="ORF">KIL84_007001</name>
</gene>
<feature type="chain" id="PRO_5039038551" evidence="2">
    <location>
        <begin position="35"/>
        <end position="146"/>
    </location>
</feature>
<dbReference type="AlphaFoldDB" id="A0A9D3X1Y2"/>